<dbReference type="GO" id="GO:0006631">
    <property type="term" value="P:fatty acid metabolic process"/>
    <property type="evidence" value="ECO:0007669"/>
    <property type="project" value="TreeGrafter"/>
</dbReference>
<accession>A0A1H7WT59</accession>
<evidence type="ECO:0000256" key="2">
    <source>
        <dbReference type="ARBA" id="ARBA00022598"/>
    </source>
</evidence>
<dbReference type="GO" id="GO:0031956">
    <property type="term" value="F:medium-chain fatty acid-CoA ligase activity"/>
    <property type="evidence" value="ECO:0007669"/>
    <property type="project" value="TreeGrafter"/>
</dbReference>
<dbReference type="Pfam" id="PF13193">
    <property type="entry name" value="AMP-binding_C"/>
    <property type="match status" value="1"/>
</dbReference>
<gene>
    <name evidence="6" type="ORF">SAMN05444583_12852</name>
</gene>
<dbReference type="InterPro" id="IPR045851">
    <property type="entry name" value="AMP-bd_C_sf"/>
</dbReference>
<evidence type="ECO:0000313" key="7">
    <source>
        <dbReference type="Proteomes" id="UP000198677"/>
    </source>
</evidence>
<keyword evidence="2 6" id="KW-0436">Ligase</keyword>
<dbReference type="PANTHER" id="PTHR43201:SF5">
    <property type="entry name" value="MEDIUM-CHAIN ACYL-COA LIGASE ACSF2, MITOCHONDRIAL"/>
    <property type="match status" value="1"/>
</dbReference>
<sequence length="583" mass="61965">MGTVCTCDGSHNHPQADPRFPGQRDASDRRDDVRYGPSVMTVGDITPDTIWAVLCESARRHPDREAVVDGRERLSYQQLAASASQAGTAMTAAGIRHGDRIALWAPNSARWAVVALGAHSVGAVVVPINTRARGAEAAHQLRTTRSRMLFVDDGFLGTGYAAMLRAAAGESGPDRPVLGLPDLEQIIDFHREPDLHITSWAQLLRRATTPRPVDLRAPRRVAPPGTDDVAYIMSTSGSTGRAKGVVLRHGQLVRVYRSLSERLGIGRCDRILGVTPLSHSFGLNAGLLAALAAGGCYVAVDVFDPVTALTRITTERITVLSGPPTLFTDLIAASPAERQPQAHTPRLAVTGATTVAAPLLDRIRLVLGIPLIVTGYGLTEASGTVTARYPESQTVSLAAPPLPGVELRVVDTEGNAVPEGTAGEVLVRGYNVMSGYFEDEAATATALDGDGWLHTGDVGVLEAGELRIIDRIGEMFIVGGFNVYPSEVEQVLSRHPAVGEVAVVGVPDDRLGERGIAYAVPRQGHSVTGQQLVEHCRGALAGYKVPSEVILLSEMPRIAAGKPSRLALRELALQRRAEHRGVG</sequence>
<reference evidence="7" key="1">
    <citation type="submission" date="2016-10" db="EMBL/GenBank/DDBJ databases">
        <authorList>
            <person name="Varghese N."/>
            <person name="Submissions S."/>
        </authorList>
    </citation>
    <scope>NUCLEOTIDE SEQUENCE [LARGE SCALE GENOMIC DNA]</scope>
    <source>
        <strain evidence="7">DSM 44675</strain>
    </source>
</reference>
<dbReference type="Gene3D" id="3.30.300.30">
    <property type="match status" value="1"/>
</dbReference>
<feature type="domain" description="AMP-binding enzyme C-terminal" evidence="5">
    <location>
        <begin position="487"/>
        <end position="562"/>
    </location>
</feature>
<evidence type="ECO:0000256" key="3">
    <source>
        <dbReference type="SAM" id="MobiDB-lite"/>
    </source>
</evidence>
<proteinExistence type="inferred from homology"/>
<dbReference type="SUPFAM" id="SSF56801">
    <property type="entry name" value="Acetyl-CoA synthetase-like"/>
    <property type="match status" value="1"/>
</dbReference>
<dbReference type="Pfam" id="PF00501">
    <property type="entry name" value="AMP-binding"/>
    <property type="match status" value="1"/>
</dbReference>
<feature type="region of interest" description="Disordered" evidence="3">
    <location>
        <begin position="1"/>
        <end position="31"/>
    </location>
</feature>
<name>A0A1H7WT59_9NOCA</name>
<evidence type="ECO:0000259" key="4">
    <source>
        <dbReference type="Pfam" id="PF00501"/>
    </source>
</evidence>
<keyword evidence="7" id="KW-1185">Reference proteome</keyword>
<dbReference type="PANTHER" id="PTHR43201">
    <property type="entry name" value="ACYL-COA SYNTHETASE"/>
    <property type="match status" value="1"/>
</dbReference>
<dbReference type="InterPro" id="IPR025110">
    <property type="entry name" value="AMP-bd_C"/>
</dbReference>
<dbReference type="Proteomes" id="UP000198677">
    <property type="component" value="Unassembled WGS sequence"/>
</dbReference>
<comment type="similarity">
    <text evidence="1">Belongs to the ATP-dependent AMP-binding enzyme family.</text>
</comment>
<dbReference type="Gene3D" id="3.40.50.12780">
    <property type="entry name" value="N-terminal domain of ligase-like"/>
    <property type="match status" value="1"/>
</dbReference>
<organism evidence="6 7">
    <name type="scientific">Rhodococcus maanshanensis</name>
    <dbReference type="NCBI Taxonomy" id="183556"/>
    <lineage>
        <taxon>Bacteria</taxon>
        <taxon>Bacillati</taxon>
        <taxon>Actinomycetota</taxon>
        <taxon>Actinomycetes</taxon>
        <taxon>Mycobacteriales</taxon>
        <taxon>Nocardiaceae</taxon>
        <taxon>Rhodococcus</taxon>
    </lineage>
</organism>
<feature type="domain" description="AMP-dependent synthetase/ligase" evidence="4">
    <location>
        <begin position="56"/>
        <end position="437"/>
    </location>
</feature>
<evidence type="ECO:0000256" key="1">
    <source>
        <dbReference type="ARBA" id="ARBA00006432"/>
    </source>
</evidence>
<protein>
    <submittedName>
        <fullName evidence="6">Acyl-CoA synthetase (AMP-forming)/AMP-acid ligase II</fullName>
    </submittedName>
</protein>
<dbReference type="AlphaFoldDB" id="A0A1H7WT59"/>
<dbReference type="InterPro" id="IPR000873">
    <property type="entry name" value="AMP-dep_synth/lig_dom"/>
</dbReference>
<dbReference type="EMBL" id="FOAW01000028">
    <property type="protein sequence ID" value="SEM24198.1"/>
    <property type="molecule type" value="Genomic_DNA"/>
</dbReference>
<evidence type="ECO:0000259" key="5">
    <source>
        <dbReference type="Pfam" id="PF13193"/>
    </source>
</evidence>
<dbReference type="InterPro" id="IPR042099">
    <property type="entry name" value="ANL_N_sf"/>
</dbReference>
<evidence type="ECO:0000313" key="6">
    <source>
        <dbReference type="EMBL" id="SEM24198.1"/>
    </source>
</evidence>